<organism evidence="5">
    <name type="scientific">Nakamurella sp. A5-74</name>
    <dbReference type="NCBI Taxonomy" id="3158264"/>
    <lineage>
        <taxon>Bacteria</taxon>
        <taxon>Bacillati</taxon>
        <taxon>Actinomycetota</taxon>
        <taxon>Actinomycetes</taxon>
        <taxon>Nakamurellales</taxon>
        <taxon>Nakamurellaceae</taxon>
        <taxon>Nakamurella</taxon>
    </lineage>
</organism>
<name>A0AAU8DMY6_9ACTN</name>
<feature type="domain" description="PELOTA RNA-binding" evidence="3">
    <location>
        <begin position="759"/>
        <end position="837"/>
    </location>
</feature>
<keyword evidence="5" id="KW-0328">Glycosyltransferase</keyword>
<dbReference type="SUPFAM" id="SSF53271">
    <property type="entry name" value="PRTase-like"/>
    <property type="match status" value="1"/>
</dbReference>
<sequence length="842" mass="90041">MTLHTNSVPTPGLPQIELVTRSSPVDLDVSDLISLALRHNPRRAHLWVSKVLGKHVGVHPDIALGCGRLLGGLVDALLHDRPVPDRWAAAAVVALSDIDPSALVREIPCAAVPSDAPTVTSWRGADGPVVIGFAETATALGSTVAEALGSRFSLHSTRRPSELVPTAGTFEEGHSHATTHLLTPWPSHRLAGGDPLVLVDDELSTGHTARATIGQLHAQFPGRSHYVVATLVDLRSDADRDALQQWADEQGLRVDVVSLVAATAAIPADLAVRAAAHIAALHAITPEVPPIETVEATDLAPTAPIADLTLDWPEGLRQGGRFGTAGGSLPARHRAAAQAAARLRAALPAAARRILVIGTEEFLYLPLLIAGQLAKDHDVRFQSTTRSPVHAEHTAGYPIRRRLRFGDRPGGSADDGEAARFLYNADWPVADGWTEEADAIVLICDDAPADAVRAVATLQIPYLVARLPADRPWPPALTGPTFGSYRGDEVSWLLTDLSAADLEGAVGEREQRVQSGAEHYAESLPVEYQPGPEYTELFHRMLQTSADRLALAVAALTELVIAERGEELTLVSLARAGTPVGVLMRRWAARRGLTLPHYSVSIVRDRGIDPVALEHLARHHDPSTVVFVDGWTGKGAITVELAQALESFRAETGARFDPTIAVLADPGSCTPLHGTRDDFLIASACLNSTVSGLVSRTVLNPDLTSPQQFHGAKFYADLAEVDLSNTFVDTVSAHFDDIAARVPSALAELQASDRTPSFAGMAAVEQVRQRYGLPSVNLVKPGVGETTRVLLRRVPWKVLVREPDSPDHLHIRLLAADRAVPVEHVPDLPYACMGLIRPIGST</sequence>
<dbReference type="CDD" id="cd06223">
    <property type="entry name" value="PRTases_typeI"/>
    <property type="match status" value="1"/>
</dbReference>
<dbReference type="InterPro" id="IPR011215">
    <property type="entry name" value="StiP_N"/>
</dbReference>
<dbReference type="AlphaFoldDB" id="A0AAU8DMY6"/>
<evidence type="ECO:0000259" key="1">
    <source>
        <dbReference type="Pfam" id="PF11202"/>
    </source>
</evidence>
<evidence type="ECO:0000259" key="2">
    <source>
        <dbReference type="Pfam" id="PF12500"/>
    </source>
</evidence>
<dbReference type="InterPro" id="IPR041688">
    <property type="entry name" value="PRTase_2"/>
</dbReference>
<keyword evidence="5" id="KW-0808">Transferase</keyword>
<dbReference type="Pfam" id="PF11202">
    <property type="entry name" value="StiP"/>
    <property type="match status" value="1"/>
</dbReference>
<dbReference type="EMBL" id="CP159218">
    <property type="protein sequence ID" value="XCG63156.1"/>
    <property type="molecule type" value="Genomic_DNA"/>
</dbReference>
<dbReference type="Pfam" id="PF15609">
    <property type="entry name" value="PRTase_2"/>
    <property type="match status" value="1"/>
</dbReference>
<reference evidence="5" key="1">
    <citation type="submission" date="2024-05" db="EMBL/GenBank/DDBJ databases">
        <authorList>
            <person name="Cai S.Y."/>
            <person name="Jin L.M."/>
            <person name="Li H.R."/>
        </authorList>
    </citation>
    <scope>NUCLEOTIDE SEQUENCE</scope>
    <source>
        <strain evidence="5">A5-74</strain>
    </source>
</reference>
<evidence type="ECO:0000313" key="5">
    <source>
        <dbReference type="EMBL" id="XCG63156.1"/>
    </source>
</evidence>
<feature type="domain" description="Cysteine protease StiP N-terminal" evidence="1">
    <location>
        <begin position="483"/>
        <end position="731"/>
    </location>
</feature>
<dbReference type="Pfam" id="PF12500">
    <property type="entry name" value="TRSP"/>
    <property type="match status" value="1"/>
</dbReference>
<dbReference type="InterPro" id="IPR028157">
    <property type="entry name" value="PELOTA_dom"/>
</dbReference>
<dbReference type="Gene3D" id="3.40.50.2020">
    <property type="match status" value="1"/>
</dbReference>
<dbReference type="InterPro" id="IPR029057">
    <property type="entry name" value="PRTase-like"/>
</dbReference>
<dbReference type="GO" id="GO:0016757">
    <property type="term" value="F:glycosyltransferase activity"/>
    <property type="evidence" value="ECO:0007669"/>
    <property type="project" value="UniProtKB-KW"/>
</dbReference>
<protein>
    <submittedName>
        <fullName evidence="5">Phosphoribosyltransferase domain-containing protein</fullName>
    </submittedName>
</protein>
<dbReference type="RefSeq" id="WP_353648771.1">
    <property type="nucleotide sequence ID" value="NZ_CP159218.1"/>
</dbReference>
<dbReference type="InterPro" id="IPR000836">
    <property type="entry name" value="PRTase_dom"/>
</dbReference>
<gene>
    <name evidence="5" type="ORF">ABLG96_18410</name>
</gene>
<dbReference type="Pfam" id="PF15608">
    <property type="entry name" value="PELOTA_1"/>
    <property type="match status" value="1"/>
</dbReference>
<evidence type="ECO:0000259" key="3">
    <source>
        <dbReference type="Pfam" id="PF15608"/>
    </source>
</evidence>
<proteinExistence type="predicted"/>
<accession>A0AAU8DMY6</accession>
<feature type="domain" description="Orotate phosphoribosyltransferase-like" evidence="4">
    <location>
        <begin position="32"/>
        <end position="262"/>
    </location>
</feature>
<evidence type="ECO:0000259" key="4">
    <source>
        <dbReference type="Pfam" id="PF15609"/>
    </source>
</evidence>
<feature type="domain" description="TRSP" evidence="2">
    <location>
        <begin position="318"/>
        <end position="449"/>
    </location>
</feature>
<dbReference type="InterPro" id="IPR022537">
    <property type="entry name" value="TRSP_dom"/>
</dbReference>